<keyword evidence="6 7" id="KW-0472">Membrane</keyword>
<feature type="transmembrane region" description="Helical" evidence="7">
    <location>
        <begin position="439"/>
        <end position="460"/>
    </location>
</feature>
<evidence type="ECO:0000313" key="9">
    <source>
        <dbReference type="Proteomes" id="UP001059617"/>
    </source>
</evidence>
<evidence type="ECO:0000256" key="7">
    <source>
        <dbReference type="SAM" id="Phobius"/>
    </source>
</evidence>
<dbReference type="PANTHER" id="PTHR42770:SF15">
    <property type="entry name" value="GLUTAMATE_GAMMA-AMINOBUTYRATE ANTIPORTER-RELATED"/>
    <property type="match status" value="1"/>
</dbReference>
<feature type="transmembrane region" description="Helical" evidence="7">
    <location>
        <begin position="209"/>
        <end position="231"/>
    </location>
</feature>
<evidence type="ECO:0000256" key="4">
    <source>
        <dbReference type="ARBA" id="ARBA00022692"/>
    </source>
</evidence>
<organism evidence="8 9">
    <name type="scientific">Dactylosporangium fulvum</name>
    <dbReference type="NCBI Taxonomy" id="53359"/>
    <lineage>
        <taxon>Bacteria</taxon>
        <taxon>Bacillati</taxon>
        <taxon>Actinomycetota</taxon>
        <taxon>Actinomycetes</taxon>
        <taxon>Micromonosporales</taxon>
        <taxon>Micromonosporaceae</taxon>
        <taxon>Dactylosporangium</taxon>
    </lineage>
</organism>
<comment type="subcellular location">
    <subcellularLocation>
        <location evidence="1">Cell membrane</location>
        <topology evidence="1">Multi-pass membrane protein</topology>
    </subcellularLocation>
</comment>
<dbReference type="RefSeq" id="WP_259857368.1">
    <property type="nucleotide sequence ID" value="NZ_BAAAST010000001.1"/>
</dbReference>
<evidence type="ECO:0000313" key="8">
    <source>
        <dbReference type="EMBL" id="UWP79610.1"/>
    </source>
</evidence>
<keyword evidence="9" id="KW-1185">Reference proteome</keyword>
<evidence type="ECO:0000256" key="5">
    <source>
        <dbReference type="ARBA" id="ARBA00022989"/>
    </source>
</evidence>
<sequence>MTTFEGIPMARTPAGHTLVNATIDEIHEKSLLRKSLRRFDLVFFLICTVVGLDTIGAVAKNGAQGFTWLIFLAVVFLVPYGLLMAELGSTFPFEGGPYVWCRLAFGRFVAALVTVLYWCSNPIWLGGTLTILAVSAFSDFVTPLHGPAEVVFALAFIWFAVASAIVSFRFGKWVPSVGAFVRLAVVGFFTVSVLLYAARNGVHGFDAPAFAPGYAVFIAVVPVLIFNYVGFELPSSASEEMVDPRRDVPRTIAWSGAGAVLLYGLPVLAILLVLPASRVTGVGGFLDAAKEVLTVYGGTVSPDGTVTLTGTGKILGAVTAAAFIWALLSSGTTWIMGADRAQAAAGFDGAAPRALGRISPRFGTPVTVNLLSGVVSTVVMLVAFRLSGGSADRYFTIALGVAISTTTMSYLGIFPTLVRLRRTHPDEHRPFRVPGGMTGAWIAGSLTTFWAVVATVWLLWPGLGVDWFGASGNPDQALPAGIGRAAFELIQVVPVVLLLAIGVLFYVLGAPTRTRRAAPGEVSATDERGMAPDER</sequence>
<evidence type="ECO:0000256" key="1">
    <source>
        <dbReference type="ARBA" id="ARBA00004651"/>
    </source>
</evidence>
<dbReference type="Gene3D" id="1.20.1740.10">
    <property type="entry name" value="Amino acid/polyamine transporter I"/>
    <property type="match status" value="1"/>
</dbReference>
<evidence type="ECO:0000256" key="6">
    <source>
        <dbReference type="ARBA" id="ARBA00023136"/>
    </source>
</evidence>
<feature type="transmembrane region" description="Helical" evidence="7">
    <location>
        <begin position="366"/>
        <end position="388"/>
    </location>
</feature>
<dbReference type="PIRSF" id="PIRSF006060">
    <property type="entry name" value="AA_transporter"/>
    <property type="match status" value="1"/>
</dbReference>
<reference evidence="8" key="2">
    <citation type="submission" date="2022-09" db="EMBL/GenBank/DDBJ databases">
        <title>Biosynthetic gene clusters of Dactylosporangioum fulvum.</title>
        <authorList>
            <person name="Caradec T."/>
        </authorList>
    </citation>
    <scope>NUCLEOTIDE SEQUENCE</scope>
    <source>
        <strain evidence="8">NRRL B-16292</strain>
    </source>
</reference>
<name>A0ABY5VQZ5_9ACTN</name>
<evidence type="ECO:0000256" key="2">
    <source>
        <dbReference type="ARBA" id="ARBA00022448"/>
    </source>
</evidence>
<protein>
    <submittedName>
        <fullName evidence="8">APC family permease</fullName>
    </submittedName>
</protein>
<dbReference type="EMBL" id="CP073720">
    <property type="protein sequence ID" value="UWP79610.1"/>
    <property type="molecule type" value="Genomic_DNA"/>
</dbReference>
<feature type="transmembrane region" description="Helical" evidence="7">
    <location>
        <begin position="65"/>
        <end position="87"/>
    </location>
</feature>
<keyword evidence="4 7" id="KW-0812">Transmembrane</keyword>
<dbReference type="PANTHER" id="PTHR42770">
    <property type="entry name" value="AMINO ACID TRANSPORTER-RELATED"/>
    <property type="match status" value="1"/>
</dbReference>
<reference evidence="8" key="1">
    <citation type="submission" date="2021-04" db="EMBL/GenBank/DDBJ databases">
        <authorList>
            <person name="Hartkoorn R.C."/>
            <person name="Beaudoing E."/>
            <person name="Hot D."/>
        </authorList>
    </citation>
    <scope>NUCLEOTIDE SEQUENCE</scope>
    <source>
        <strain evidence="8">NRRL B-16292</strain>
    </source>
</reference>
<feature type="transmembrane region" description="Helical" evidence="7">
    <location>
        <begin position="251"/>
        <end position="274"/>
    </location>
</feature>
<dbReference type="Proteomes" id="UP001059617">
    <property type="component" value="Chromosome"/>
</dbReference>
<dbReference type="InterPro" id="IPR050367">
    <property type="entry name" value="APC_superfamily"/>
</dbReference>
<feature type="transmembrane region" description="Helical" evidence="7">
    <location>
        <begin position="489"/>
        <end position="508"/>
    </location>
</feature>
<keyword evidence="3" id="KW-1003">Cell membrane</keyword>
<dbReference type="InterPro" id="IPR002293">
    <property type="entry name" value="AA/rel_permease1"/>
</dbReference>
<accession>A0ABY5VQZ5</accession>
<feature type="transmembrane region" description="Helical" evidence="7">
    <location>
        <begin position="39"/>
        <end position="59"/>
    </location>
</feature>
<keyword evidence="5 7" id="KW-1133">Transmembrane helix</keyword>
<proteinExistence type="predicted"/>
<feature type="transmembrane region" description="Helical" evidence="7">
    <location>
        <begin position="151"/>
        <end position="171"/>
    </location>
</feature>
<evidence type="ECO:0000256" key="3">
    <source>
        <dbReference type="ARBA" id="ARBA00022475"/>
    </source>
</evidence>
<keyword evidence="2" id="KW-0813">Transport</keyword>
<feature type="transmembrane region" description="Helical" evidence="7">
    <location>
        <begin position="177"/>
        <end position="197"/>
    </location>
</feature>
<gene>
    <name evidence="8" type="ORF">Dfulv_31160</name>
</gene>
<feature type="transmembrane region" description="Helical" evidence="7">
    <location>
        <begin position="394"/>
        <end position="418"/>
    </location>
</feature>
<dbReference type="Pfam" id="PF13520">
    <property type="entry name" value="AA_permease_2"/>
    <property type="match status" value="1"/>
</dbReference>